<dbReference type="Proteomes" id="UP000823900">
    <property type="component" value="Unassembled WGS sequence"/>
</dbReference>
<dbReference type="EMBL" id="DWZA01000099">
    <property type="protein sequence ID" value="HJA72157.1"/>
    <property type="molecule type" value="Genomic_DNA"/>
</dbReference>
<protein>
    <submittedName>
        <fullName evidence="3">GIY-YIG nuclease family protein</fullName>
    </submittedName>
</protein>
<gene>
    <name evidence="3" type="ORF">IAA07_11390</name>
</gene>
<dbReference type="Gene3D" id="3.40.1440.10">
    <property type="entry name" value="GIY-YIG endonuclease"/>
    <property type="match status" value="1"/>
</dbReference>
<sequence>MNYTYLVECADKTLYCGWTNHLEQRIRAHNEGKGAKYTKSRRPVRLVYAETFSTKEEAMKREAAIKKLSRKEKEELIRTYQATN</sequence>
<dbReference type="InterPro" id="IPR050190">
    <property type="entry name" value="UPF0213_domain"/>
</dbReference>
<dbReference type="InterPro" id="IPR000305">
    <property type="entry name" value="GIY-YIG_endonuc"/>
</dbReference>
<feature type="domain" description="GIY-YIG" evidence="2">
    <location>
        <begin position="1"/>
        <end position="75"/>
    </location>
</feature>
<dbReference type="PANTHER" id="PTHR34477">
    <property type="entry name" value="UPF0213 PROTEIN YHBQ"/>
    <property type="match status" value="1"/>
</dbReference>
<comment type="similarity">
    <text evidence="1">Belongs to the UPF0213 family.</text>
</comment>
<organism evidence="3 4">
    <name type="scientific">Candidatus Lachnoclostridium stercoravium</name>
    <dbReference type="NCBI Taxonomy" id="2838633"/>
    <lineage>
        <taxon>Bacteria</taxon>
        <taxon>Bacillati</taxon>
        <taxon>Bacillota</taxon>
        <taxon>Clostridia</taxon>
        <taxon>Lachnospirales</taxon>
        <taxon>Lachnospiraceae</taxon>
    </lineage>
</organism>
<dbReference type="SUPFAM" id="SSF82771">
    <property type="entry name" value="GIY-YIG endonuclease"/>
    <property type="match status" value="1"/>
</dbReference>
<dbReference type="InterPro" id="IPR035901">
    <property type="entry name" value="GIY-YIG_endonuc_sf"/>
</dbReference>
<proteinExistence type="inferred from homology"/>
<name>A0A9D2KN93_9FIRM</name>
<accession>A0A9D2KN93</accession>
<comment type="caution">
    <text evidence="3">The sequence shown here is derived from an EMBL/GenBank/DDBJ whole genome shotgun (WGS) entry which is preliminary data.</text>
</comment>
<reference evidence="3" key="2">
    <citation type="submission" date="2021-04" db="EMBL/GenBank/DDBJ databases">
        <authorList>
            <person name="Gilroy R."/>
        </authorList>
    </citation>
    <scope>NUCLEOTIDE SEQUENCE</scope>
    <source>
        <strain evidence="3">CHK178-16964</strain>
    </source>
</reference>
<evidence type="ECO:0000313" key="4">
    <source>
        <dbReference type="Proteomes" id="UP000823900"/>
    </source>
</evidence>
<evidence type="ECO:0000256" key="1">
    <source>
        <dbReference type="ARBA" id="ARBA00007435"/>
    </source>
</evidence>
<dbReference type="CDD" id="cd10456">
    <property type="entry name" value="GIY-YIG_UPF0213"/>
    <property type="match status" value="1"/>
</dbReference>
<evidence type="ECO:0000313" key="3">
    <source>
        <dbReference type="EMBL" id="HJA72157.1"/>
    </source>
</evidence>
<dbReference type="PROSITE" id="PS50164">
    <property type="entry name" value="GIY_YIG"/>
    <property type="match status" value="1"/>
</dbReference>
<evidence type="ECO:0000259" key="2">
    <source>
        <dbReference type="PROSITE" id="PS50164"/>
    </source>
</evidence>
<reference evidence="3" key="1">
    <citation type="journal article" date="2021" name="PeerJ">
        <title>Extensive microbial diversity within the chicken gut microbiome revealed by metagenomics and culture.</title>
        <authorList>
            <person name="Gilroy R."/>
            <person name="Ravi A."/>
            <person name="Getino M."/>
            <person name="Pursley I."/>
            <person name="Horton D.L."/>
            <person name="Alikhan N.F."/>
            <person name="Baker D."/>
            <person name="Gharbi K."/>
            <person name="Hall N."/>
            <person name="Watson M."/>
            <person name="Adriaenssens E.M."/>
            <person name="Foster-Nyarko E."/>
            <person name="Jarju S."/>
            <person name="Secka A."/>
            <person name="Antonio M."/>
            <person name="Oren A."/>
            <person name="Chaudhuri R.R."/>
            <person name="La Ragione R."/>
            <person name="Hildebrand F."/>
            <person name="Pallen M.J."/>
        </authorList>
    </citation>
    <scope>NUCLEOTIDE SEQUENCE</scope>
    <source>
        <strain evidence="3">CHK178-16964</strain>
    </source>
</reference>
<dbReference type="PANTHER" id="PTHR34477:SF1">
    <property type="entry name" value="UPF0213 PROTEIN YHBQ"/>
    <property type="match status" value="1"/>
</dbReference>
<dbReference type="AlphaFoldDB" id="A0A9D2KN93"/>
<dbReference type="Pfam" id="PF01541">
    <property type="entry name" value="GIY-YIG"/>
    <property type="match status" value="1"/>
</dbReference>